<protein>
    <recommendedName>
        <fullName evidence="4">BZIP domain-containing protein</fullName>
    </recommendedName>
</protein>
<gene>
    <name evidence="2" type="ORF">PFISCL1PPCAC_6567</name>
</gene>
<dbReference type="GO" id="GO:0003700">
    <property type="term" value="F:DNA-binding transcription factor activity"/>
    <property type="evidence" value="ECO:0007669"/>
    <property type="project" value="InterPro"/>
</dbReference>
<dbReference type="EMBL" id="BTSY01000002">
    <property type="protein sequence ID" value="GMT15270.1"/>
    <property type="molecule type" value="Genomic_DNA"/>
</dbReference>
<dbReference type="Gene3D" id="1.20.5.170">
    <property type="match status" value="1"/>
</dbReference>
<dbReference type="SUPFAM" id="SSF57959">
    <property type="entry name" value="Leucine zipper domain"/>
    <property type="match status" value="1"/>
</dbReference>
<evidence type="ECO:0008006" key="4">
    <source>
        <dbReference type="Google" id="ProtNLM"/>
    </source>
</evidence>
<keyword evidence="3" id="KW-1185">Reference proteome</keyword>
<dbReference type="Proteomes" id="UP001432322">
    <property type="component" value="Unassembled WGS sequence"/>
</dbReference>
<dbReference type="AlphaFoldDB" id="A0AAV5VBH4"/>
<name>A0AAV5VBH4_9BILA</name>
<feature type="compositionally biased region" description="Basic and acidic residues" evidence="1">
    <location>
        <begin position="54"/>
        <end position="107"/>
    </location>
</feature>
<feature type="region of interest" description="Disordered" evidence="1">
    <location>
        <begin position="35"/>
        <end position="107"/>
    </location>
</feature>
<accession>A0AAV5VBH4</accession>
<evidence type="ECO:0000313" key="2">
    <source>
        <dbReference type="EMBL" id="GMT15270.1"/>
    </source>
</evidence>
<comment type="caution">
    <text evidence="2">The sequence shown here is derived from an EMBL/GenBank/DDBJ whole genome shotgun (WGS) entry which is preliminary data.</text>
</comment>
<dbReference type="InterPro" id="IPR046347">
    <property type="entry name" value="bZIP_sf"/>
</dbReference>
<sequence>PSVEGASNSYAGEEMFTIPPMSEPILPVESASISYSVENTPSPAPSCLSPQSAAEKKTRCYKLKRDEEREDPTYRKNRDKNNDAVKRTRQKKKEEEEEAKRKEKEEKELLISTMQKLMEMHEWSNIVAQFQSRGQFLPPNCSLPPGFGVMNEAQTILYEGMQNNLEGLFVRLSNGQ</sequence>
<feature type="non-terminal residue" evidence="2">
    <location>
        <position position="1"/>
    </location>
</feature>
<organism evidence="2 3">
    <name type="scientific">Pristionchus fissidentatus</name>
    <dbReference type="NCBI Taxonomy" id="1538716"/>
    <lineage>
        <taxon>Eukaryota</taxon>
        <taxon>Metazoa</taxon>
        <taxon>Ecdysozoa</taxon>
        <taxon>Nematoda</taxon>
        <taxon>Chromadorea</taxon>
        <taxon>Rhabditida</taxon>
        <taxon>Rhabditina</taxon>
        <taxon>Diplogasteromorpha</taxon>
        <taxon>Diplogasteroidea</taxon>
        <taxon>Neodiplogasteridae</taxon>
        <taxon>Pristionchus</taxon>
    </lineage>
</organism>
<proteinExistence type="predicted"/>
<evidence type="ECO:0000256" key="1">
    <source>
        <dbReference type="SAM" id="MobiDB-lite"/>
    </source>
</evidence>
<evidence type="ECO:0000313" key="3">
    <source>
        <dbReference type="Proteomes" id="UP001432322"/>
    </source>
</evidence>
<reference evidence="2" key="1">
    <citation type="submission" date="2023-10" db="EMBL/GenBank/DDBJ databases">
        <title>Genome assembly of Pristionchus species.</title>
        <authorList>
            <person name="Yoshida K."/>
            <person name="Sommer R.J."/>
        </authorList>
    </citation>
    <scope>NUCLEOTIDE SEQUENCE</scope>
    <source>
        <strain evidence="2">RS5133</strain>
    </source>
</reference>